<proteinExistence type="predicted"/>
<feature type="chain" id="PRO_5036842899" evidence="1">
    <location>
        <begin position="32"/>
        <end position="150"/>
    </location>
</feature>
<dbReference type="Proteomes" id="UP000673447">
    <property type="component" value="Unassembled WGS sequence"/>
</dbReference>
<keyword evidence="1" id="KW-0732">Signal</keyword>
<protein>
    <submittedName>
        <fullName evidence="2">Uncharacterized protein</fullName>
    </submittedName>
</protein>
<evidence type="ECO:0000313" key="3">
    <source>
        <dbReference type="Proteomes" id="UP000673447"/>
    </source>
</evidence>
<accession>A0A941ARQ0</accession>
<dbReference type="AlphaFoldDB" id="A0A941ARQ0"/>
<evidence type="ECO:0000313" key="2">
    <source>
        <dbReference type="EMBL" id="MBP3983219.1"/>
    </source>
</evidence>
<sequence>MATLSLTRWLAPAVFAAGLGIGALTPTPAQARDDDLVRVLVDVADVVINGGQPYYRYGPRYGYDNRLVVVYDRYHRPSYYRYIPRDVYRAGPPYGNAYGYYRNAPKYKKYKHASRYYDDRYYYRDRYDRRHDWDDDRDDRRWRRHGRDDD</sequence>
<organism evidence="2 3">
    <name type="scientific">Pseudoxanthomonas helianthi</name>
    <dbReference type="NCBI Taxonomy" id="1453541"/>
    <lineage>
        <taxon>Bacteria</taxon>
        <taxon>Pseudomonadati</taxon>
        <taxon>Pseudomonadota</taxon>
        <taxon>Gammaproteobacteria</taxon>
        <taxon>Lysobacterales</taxon>
        <taxon>Lysobacteraceae</taxon>
        <taxon>Pseudoxanthomonas</taxon>
    </lineage>
</organism>
<reference evidence="2" key="2">
    <citation type="submission" date="2021-03" db="EMBL/GenBank/DDBJ databases">
        <authorList>
            <person name="Cao W."/>
        </authorList>
    </citation>
    <scope>NUCLEOTIDE SEQUENCE</scope>
    <source>
        <strain evidence="2">110414</strain>
    </source>
</reference>
<gene>
    <name evidence="2" type="ORF">J5837_02185</name>
</gene>
<comment type="caution">
    <text evidence="2">The sequence shown here is derived from an EMBL/GenBank/DDBJ whole genome shotgun (WGS) entry which is preliminary data.</text>
</comment>
<evidence type="ECO:0000256" key="1">
    <source>
        <dbReference type="SAM" id="SignalP"/>
    </source>
</evidence>
<feature type="signal peptide" evidence="1">
    <location>
        <begin position="1"/>
        <end position="31"/>
    </location>
</feature>
<reference evidence="2" key="1">
    <citation type="journal article" date="2016" name="Int. J. Syst. Evol. Microbiol.">
        <title>Pseudoxanthomonas helianthi sp. nov., isolated from roots of Jerusalem artichoke (Helianthus tuberosus).</title>
        <authorList>
            <person name="Kittiwongwattana C."/>
            <person name="Thawai C."/>
        </authorList>
    </citation>
    <scope>NUCLEOTIDE SEQUENCE</scope>
    <source>
        <strain evidence="2">110414</strain>
    </source>
</reference>
<dbReference type="EMBL" id="JAGKTC010000001">
    <property type="protein sequence ID" value="MBP3983219.1"/>
    <property type="molecule type" value="Genomic_DNA"/>
</dbReference>
<dbReference type="RefSeq" id="WP_210535078.1">
    <property type="nucleotide sequence ID" value="NZ_JAGKTC010000001.1"/>
</dbReference>
<name>A0A941ARQ0_9GAMM</name>
<keyword evidence="3" id="KW-1185">Reference proteome</keyword>